<reference evidence="3 4" key="1">
    <citation type="submission" date="2020-07" db="EMBL/GenBank/DDBJ databases">
        <title>Sequencing the genomes of 1000 actinobacteria strains.</title>
        <authorList>
            <person name="Klenk H.-P."/>
        </authorList>
    </citation>
    <scope>NUCLEOTIDE SEQUENCE [LARGE SCALE GENOMIC DNA]</scope>
    <source>
        <strain evidence="3 4">DSM 21349</strain>
    </source>
</reference>
<keyword evidence="1" id="KW-0808">Transferase</keyword>
<dbReference type="InterPro" id="IPR050267">
    <property type="entry name" value="Anti-sigma-factor_SerPK"/>
</dbReference>
<dbReference type="AlphaFoldDB" id="A0A7W3J3A2"/>
<keyword evidence="4" id="KW-1185">Reference proteome</keyword>
<accession>A0A7W3J3A2</accession>
<dbReference type="RefSeq" id="WP_182541167.1">
    <property type="nucleotide sequence ID" value="NZ_JACGXA010000001.1"/>
</dbReference>
<keyword evidence="1" id="KW-0723">Serine/threonine-protein kinase</keyword>
<dbReference type="EMBL" id="JACGXA010000001">
    <property type="protein sequence ID" value="MBA8805429.1"/>
    <property type="molecule type" value="Genomic_DNA"/>
</dbReference>
<feature type="domain" description="Histidine kinase/HSP90-like ATPase" evidence="2">
    <location>
        <begin position="14"/>
        <end position="122"/>
    </location>
</feature>
<dbReference type="Gene3D" id="3.30.565.10">
    <property type="entry name" value="Histidine kinase-like ATPase, C-terminal domain"/>
    <property type="match status" value="1"/>
</dbReference>
<organism evidence="3 4">
    <name type="scientific">Nocardioides ginsengisegetis</name>
    <dbReference type="NCBI Taxonomy" id="661491"/>
    <lineage>
        <taxon>Bacteria</taxon>
        <taxon>Bacillati</taxon>
        <taxon>Actinomycetota</taxon>
        <taxon>Actinomycetes</taxon>
        <taxon>Propionibacteriales</taxon>
        <taxon>Nocardioidaceae</taxon>
        <taxon>Nocardioides</taxon>
    </lineage>
</organism>
<evidence type="ECO:0000313" key="3">
    <source>
        <dbReference type="EMBL" id="MBA8805429.1"/>
    </source>
</evidence>
<protein>
    <submittedName>
        <fullName evidence="3">Anti-sigma regulatory factor (Ser/Thr protein kinase)</fullName>
    </submittedName>
</protein>
<evidence type="ECO:0000313" key="4">
    <source>
        <dbReference type="Proteomes" id="UP000580910"/>
    </source>
</evidence>
<keyword evidence="1" id="KW-0418">Kinase</keyword>
<dbReference type="GO" id="GO:0004674">
    <property type="term" value="F:protein serine/threonine kinase activity"/>
    <property type="evidence" value="ECO:0007669"/>
    <property type="project" value="UniProtKB-KW"/>
</dbReference>
<sequence length="127" mass="13457">MPAARWSYDLELHPQPQSVAGARRFVSDHLVDHDLPHLVDDVRLVVSELATNALLHAGTSFGILLWARGGLVVLEVRDGSPDGPSLGAAADTDTNGRGIALVGALSRDWGVTDYVDGAKSVWASFDG</sequence>
<dbReference type="PANTHER" id="PTHR35526">
    <property type="entry name" value="ANTI-SIGMA-F FACTOR RSBW-RELATED"/>
    <property type="match status" value="1"/>
</dbReference>
<dbReference type="InterPro" id="IPR036890">
    <property type="entry name" value="HATPase_C_sf"/>
</dbReference>
<evidence type="ECO:0000256" key="1">
    <source>
        <dbReference type="ARBA" id="ARBA00022527"/>
    </source>
</evidence>
<dbReference type="Pfam" id="PF13581">
    <property type="entry name" value="HATPase_c_2"/>
    <property type="match status" value="1"/>
</dbReference>
<gene>
    <name evidence="3" type="ORF">FB382_003720</name>
</gene>
<dbReference type="CDD" id="cd16936">
    <property type="entry name" value="HATPase_RsbW-like"/>
    <property type="match status" value="1"/>
</dbReference>
<name>A0A7W3J3A2_9ACTN</name>
<dbReference type="PANTHER" id="PTHR35526:SF3">
    <property type="entry name" value="ANTI-SIGMA-F FACTOR RSBW"/>
    <property type="match status" value="1"/>
</dbReference>
<comment type="caution">
    <text evidence="3">The sequence shown here is derived from an EMBL/GenBank/DDBJ whole genome shotgun (WGS) entry which is preliminary data.</text>
</comment>
<dbReference type="InterPro" id="IPR003594">
    <property type="entry name" value="HATPase_dom"/>
</dbReference>
<evidence type="ECO:0000259" key="2">
    <source>
        <dbReference type="Pfam" id="PF13581"/>
    </source>
</evidence>
<dbReference type="Proteomes" id="UP000580910">
    <property type="component" value="Unassembled WGS sequence"/>
</dbReference>
<proteinExistence type="predicted"/>
<dbReference type="SUPFAM" id="SSF55874">
    <property type="entry name" value="ATPase domain of HSP90 chaperone/DNA topoisomerase II/histidine kinase"/>
    <property type="match status" value="1"/>
</dbReference>